<sequence length="173" mass="18667">MQPRSVLFVCLGNICRSPAAEGVLRRLLAERGLQDAVEVDSAGLLDFHAGEPADARMRKAARRRGMSLTSVARTLTGSDLRRFDLIVAMDASNLERLLDVAAETGSDAFAAGRLRMLGSFLPDADRSRPEIEQVEVPDPYYGDGDGFAAVLDLLEAAMPGVLETLLAMPERHG</sequence>
<dbReference type="EC" id="3.1.3.48" evidence="5"/>
<dbReference type="STRING" id="1142394.PSMK_25770"/>
<comment type="similarity">
    <text evidence="1">Belongs to the low molecular weight phosphotyrosine protein phosphatase family.</text>
</comment>
<dbReference type="SUPFAM" id="SSF52788">
    <property type="entry name" value="Phosphotyrosine protein phosphatases I"/>
    <property type="match status" value="1"/>
</dbReference>
<dbReference type="InterPro" id="IPR036196">
    <property type="entry name" value="Ptyr_pPase_sf"/>
</dbReference>
<protein>
    <submittedName>
        <fullName evidence="5">Low molecular weight protein-tyrosine-phosphatase</fullName>
        <ecNumber evidence="5">3.1.3.48</ecNumber>
    </submittedName>
</protein>
<feature type="active site" description="Proton donor" evidence="3">
    <location>
        <position position="138"/>
    </location>
</feature>
<reference evidence="5 6" key="1">
    <citation type="submission" date="2012-02" db="EMBL/GenBank/DDBJ databases">
        <title>Complete genome sequence of Phycisphaera mikurensis NBRC 102666.</title>
        <authorList>
            <person name="Ankai A."/>
            <person name="Hosoyama A."/>
            <person name="Terui Y."/>
            <person name="Sekine M."/>
            <person name="Fukai R."/>
            <person name="Kato Y."/>
            <person name="Nakamura S."/>
            <person name="Yamada-Narita S."/>
            <person name="Kawakoshi A."/>
            <person name="Fukunaga Y."/>
            <person name="Yamazaki S."/>
            <person name="Fujita N."/>
        </authorList>
    </citation>
    <scope>NUCLEOTIDE SEQUENCE [LARGE SCALE GENOMIC DNA]</scope>
    <source>
        <strain evidence="6">NBRC 102666 / KCTC 22515 / FYK2301M01</strain>
    </source>
</reference>
<dbReference type="OrthoDB" id="9784339at2"/>
<dbReference type="PATRIC" id="fig|1142394.8.peg.2664"/>
<gene>
    <name evidence="5" type="primary">ptpA</name>
    <name evidence="5" type="ordered locus">PSMK_25770</name>
</gene>
<evidence type="ECO:0000256" key="1">
    <source>
        <dbReference type="ARBA" id="ARBA00011063"/>
    </source>
</evidence>
<dbReference type="AlphaFoldDB" id="I0IHJ8"/>
<dbReference type="PRINTS" id="PR00719">
    <property type="entry name" value="LMWPTPASE"/>
</dbReference>
<evidence type="ECO:0000313" key="6">
    <source>
        <dbReference type="Proteomes" id="UP000007881"/>
    </source>
</evidence>
<dbReference type="Pfam" id="PF01451">
    <property type="entry name" value="LMWPc"/>
    <property type="match status" value="1"/>
</dbReference>
<dbReference type="eggNOG" id="COG0394">
    <property type="taxonomic scope" value="Bacteria"/>
</dbReference>
<evidence type="ECO:0000313" key="5">
    <source>
        <dbReference type="EMBL" id="BAM04736.1"/>
    </source>
</evidence>
<proteinExistence type="inferred from homology"/>
<dbReference type="GO" id="GO:0004725">
    <property type="term" value="F:protein tyrosine phosphatase activity"/>
    <property type="evidence" value="ECO:0007669"/>
    <property type="project" value="UniProtKB-EC"/>
</dbReference>
<dbReference type="KEGG" id="phm:PSMK_25770"/>
<feature type="active site" description="Nucleophile" evidence="3">
    <location>
        <position position="10"/>
    </location>
</feature>
<feature type="active site" evidence="3">
    <location>
        <position position="16"/>
    </location>
</feature>
<dbReference type="HOGENOM" id="CLU_071415_2_2_0"/>
<accession>I0IHJ8</accession>
<dbReference type="InterPro" id="IPR017867">
    <property type="entry name" value="Tyr_phospatase_low_mol_wt"/>
</dbReference>
<dbReference type="InterPro" id="IPR023485">
    <property type="entry name" value="Ptyr_pPase"/>
</dbReference>
<evidence type="ECO:0000259" key="4">
    <source>
        <dbReference type="SMART" id="SM00226"/>
    </source>
</evidence>
<evidence type="ECO:0000256" key="3">
    <source>
        <dbReference type="PIRSR" id="PIRSR617867-1"/>
    </source>
</evidence>
<dbReference type="EMBL" id="AP012338">
    <property type="protein sequence ID" value="BAM04736.1"/>
    <property type="molecule type" value="Genomic_DNA"/>
</dbReference>
<dbReference type="RefSeq" id="WP_014437949.1">
    <property type="nucleotide sequence ID" value="NC_017080.1"/>
</dbReference>
<dbReference type="Proteomes" id="UP000007881">
    <property type="component" value="Chromosome"/>
</dbReference>
<dbReference type="CDD" id="cd16343">
    <property type="entry name" value="LMWPTP"/>
    <property type="match status" value="1"/>
</dbReference>
<keyword evidence="2 5" id="KW-0378">Hydrolase</keyword>
<dbReference type="SMART" id="SM00226">
    <property type="entry name" value="LMWPc"/>
    <property type="match status" value="1"/>
</dbReference>
<dbReference type="PANTHER" id="PTHR47439">
    <property type="entry name" value="LOW MOLECULAR WEIGHT PHOSPHOTYROSINE PROTEIN PHOSPHATASE-RELATED"/>
    <property type="match status" value="1"/>
</dbReference>
<feature type="domain" description="Phosphotyrosine protein phosphatase I" evidence="4">
    <location>
        <begin position="4"/>
        <end position="164"/>
    </location>
</feature>
<dbReference type="InterPro" id="IPR052995">
    <property type="entry name" value="LMW-PTP"/>
</dbReference>
<keyword evidence="6" id="KW-1185">Reference proteome</keyword>
<dbReference type="Gene3D" id="3.40.50.2300">
    <property type="match status" value="1"/>
</dbReference>
<evidence type="ECO:0000256" key="2">
    <source>
        <dbReference type="ARBA" id="ARBA00022801"/>
    </source>
</evidence>
<organism evidence="5 6">
    <name type="scientific">Phycisphaera mikurensis (strain NBRC 102666 / KCTC 22515 / FYK2301M01)</name>
    <dbReference type="NCBI Taxonomy" id="1142394"/>
    <lineage>
        <taxon>Bacteria</taxon>
        <taxon>Pseudomonadati</taxon>
        <taxon>Planctomycetota</taxon>
        <taxon>Phycisphaerae</taxon>
        <taxon>Phycisphaerales</taxon>
        <taxon>Phycisphaeraceae</taxon>
        <taxon>Phycisphaera</taxon>
    </lineage>
</organism>
<name>I0IHJ8_PHYMF</name>
<dbReference type="PANTHER" id="PTHR47439:SF1">
    <property type="entry name" value="ACID PHOSPHATASE"/>
    <property type="match status" value="1"/>
</dbReference>